<dbReference type="InterPro" id="IPR044867">
    <property type="entry name" value="DEUBAD_dom"/>
</dbReference>
<dbReference type="Pfam" id="PF04683">
    <property type="entry name" value="Rpn13_ADRM1_Pru"/>
    <property type="match status" value="1"/>
</dbReference>
<evidence type="ECO:0000259" key="8">
    <source>
        <dbReference type="PROSITE" id="PS51917"/>
    </source>
</evidence>
<dbReference type="Gene3D" id="1.10.2020.20">
    <property type="match status" value="1"/>
</dbReference>
<evidence type="ECO:0000256" key="6">
    <source>
        <dbReference type="SAM" id="MobiDB-lite"/>
    </source>
</evidence>
<dbReference type="InterPro" id="IPR044868">
    <property type="entry name" value="Rpn13/ADRM1_Pru"/>
</dbReference>
<dbReference type="InterPro" id="IPR032368">
    <property type="entry name" value="RPN13_DEUBAD"/>
</dbReference>
<dbReference type="Proteomes" id="UP001219525">
    <property type="component" value="Unassembled WGS sequence"/>
</dbReference>
<protein>
    <submittedName>
        <fullName evidence="9">Adhesion regulating molecule</fullName>
    </submittedName>
</protein>
<reference evidence="9" key="1">
    <citation type="submission" date="2023-03" db="EMBL/GenBank/DDBJ databases">
        <title>Massive genome expansion in bonnet fungi (Mycena s.s.) driven by repeated elements and novel gene families across ecological guilds.</title>
        <authorList>
            <consortium name="Lawrence Berkeley National Laboratory"/>
            <person name="Harder C.B."/>
            <person name="Miyauchi S."/>
            <person name="Viragh M."/>
            <person name="Kuo A."/>
            <person name="Thoen E."/>
            <person name="Andreopoulos B."/>
            <person name="Lu D."/>
            <person name="Skrede I."/>
            <person name="Drula E."/>
            <person name="Henrissat B."/>
            <person name="Morin E."/>
            <person name="Kohler A."/>
            <person name="Barry K."/>
            <person name="LaButti K."/>
            <person name="Morin E."/>
            <person name="Salamov A."/>
            <person name="Lipzen A."/>
            <person name="Mereny Z."/>
            <person name="Hegedus B."/>
            <person name="Baldrian P."/>
            <person name="Stursova M."/>
            <person name="Weitz H."/>
            <person name="Taylor A."/>
            <person name="Grigoriev I.V."/>
            <person name="Nagy L.G."/>
            <person name="Martin F."/>
            <person name="Kauserud H."/>
        </authorList>
    </citation>
    <scope>NUCLEOTIDE SEQUENCE</scope>
    <source>
        <strain evidence="9">9144</strain>
    </source>
</reference>
<sequence length="289" mass="31140">MSDILLAFKAGRAFRRENSNTVEPSPTKGAILLTAGEDGLFHFTWKNRTTNVVDEDLILFPGDASFVKVPQASGRTYVLKFSSSDQRHFFWLQDASTTRDEEFVANINRLLEDPESNLVWNTAGTETAVSQSQASTSAQPAASAASSSNSATAPLIPPEQLAQLQALLSGSRSTPATPEYSLTDILTPANLGPLFTSHPELIQTLFPHLPPDLPVPPSAEALQRIINSPQFRAAVSNFDQALRTGLLGGLVRTLGLPEEAGTGIEPFLRAVQEEANKGRAPGDDRMDTD</sequence>
<dbReference type="GO" id="GO:0061133">
    <property type="term" value="F:endopeptidase activator activity"/>
    <property type="evidence" value="ECO:0007669"/>
    <property type="project" value="TreeGrafter"/>
</dbReference>
<feature type="domain" description="DEUBAD" evidence="7">
    <location>
        <begin position="173"/>
        <end position="281"/>
    </location>
</feature>
<evidence type="ECO:0000313" key="10">
    <source>
        <dbReference type="Proteomes" id="UP001219525"/>
    </source>
</evidence>
<evidence type="ECO:0000256" key="5">
    <source>
        <dbReference type="ARBA" id="ARBA00023242"/>
    </source>
</evidence>
<evidence type="ECO:0000313" key="9">
    <source>
        <dbReference type="EMBL" id="KAJ7212232.1"/>
    </source>
</evidence>
<dbReference type="PANTHER" id="PTHR12225:SF0">
    <property type="entry name" value="PROTEASOMAL UBIQUITIN RECEPTOR ADRM1"/>
    <property type="match status" value="1"/>
</dbReference>
<dbReference type="InterPro" id="IPR006773">
    <property type="entry name" value="Rpn13/ADRM1"/>
</dbReference>
<dbReference type="GO" id="GO:0008541">
    <property type="term" value="C:proteasome regulatory particle, lid subcomplex"/>
    <property type="evidence" value="ECO:0007669"/>
    <property type="project" value="TreeGrafter"/>
</dbReference>
<dbReference type="CDD" id="cd13314">
    <property type="entry name" value="PH_Rpn13"/>
    <property type="match status" value="1"/>
</dbReference>
<keyword evidence="3" id="KW-0963">Cytoplasm</keyword>
<organism evidence="9 10">
    <name type="scientific">Mycena pura</name>
    <dbReference type="NCBI Taxonomy" id="153505"/>
    <lineage>
        <taxon>Eukaryota</taxon>
        <taxon>Fungi</taxon>
        <taxon>Dikarya</taxon>
        <taxon>Basidiomycota</taxon>
        <taxon>Agaricomycotina</taxon>
        <taxon>Agaricomycetes</taxon>
        <taxon>Agaricomycetidae</taxon>
        <taxon>Agaricales</taxon>
        <taxon>Marasmiineae</taxon>
        <taxon>Mycenaceae</taxon>
        <taxon>Mycena</taxon>
    </lineage>
</organism>
<proteinExistence type="predicted"/>
<dbReference type="GO" id="GO:0070628">
    <property type="term" value="F:proteasome binding"/>
    <property type="evidence" value="ECO:0007669"/>
    <property type="project" value="TreeGrafter"/>
</dbReference>
<dbReference type="AlphaFoldDB" id="A0AAD6VGE2"/>
<dbReference type="PANTHER" id="PTHR12225">
    <property type="entry name" value="ADHESION REGULATING MOLECULE 1 110 KDA CELL MEMBRANE GLYCOPROTEIN"/>
    <property type="match status" value="1"/>
</dbReference>
<comment type="subcellular location">
    <subcellularLocation>
        <location evidence="2">Cytoplasm</location>
    </subcellularLocation>
    <subcellularLocation>
        <location evidence="1">Nucleus</location>
    </subcellularLocation>
</comment>
<keyword evidence="4" id="KW-0647">Proteasome</keyword>
<evidence type="ECO:0000256" key="3">
    <source>
        <dbReference type="ARBA" id="ARBA00022490"/>
    </source>
</evidence>
<dbReference type="Gene3D" id="2.30.29.70">
    <property type="entry name" value="Proteasomal ubiquitin receptor Rpn13/ADRM1"/>
    <property type="match status" value="1"/>
</dbReference>
<dbReference type="PROSITE" id="PS51916">
    <property type="entry name" value="DEUBAD"/>
    <property type="match status" value="1"/>
</dbReference>
<dbReference type="GO" id="GO:0005634">
    <property type="term" value="C:nucleus"/>
    <property type="evidence" value="ECO:0007669"/>
    <property type="project" value="UniProtKB-SubCell"/>
</dbReference>
<comment type="caution">
    <text evidence="9">The sequence shown here is derived from an EMBL/GenBank/DDBJ whole genome shotgun (WGS) entry which is preliminary data.</text>
</comment>
<dbReference type="PROSITE" id="PS51917">
    <property type="entry name" value="PRU"/>
    <property type="match status" value="1"/>
</dbReference>
<dbReference type="FunFam" id="2.30.29.70:FF:000001">
    <property type="entry name" value="Proteasomal ubiquitin receptor ADRM1"/>
    <property type="match status" value="1"/>
</dbReference>
<dbReference type="InterPro" id="IPR038633">
    <property type="entry name" value="Rpn13/ADRM1_Pru_sf"/>
</dbReference>
<feature type="region of interest" description="Disordered" evidence="6">
    <location>
        <begin position="130"/>
        <end position="154"/>
    </location>
</feature>
<dbReference type="GO" id="GO:0005737">
    <property type="term" value="C:cytoplasm"/>
    <property type="evidence" value="ECO:0007669"/>
    <property type="project" value="UniProtKB-SubCell"/>
</dbReference>
<keyword evidence="10" id="KW-1185">Reference proteome</keyword>
<name>A0AAD6VGE2_9AGAR</name>
<feature type="domain" description="Pru" evidence="8">
    <location>
        <begin position="1"/>
        <end position="114"/>
    </location>
</feature>
<dbReference type="InterPro" id="IPR038108">
    <property type="entry name" value="RPN13_DEUBAD_sf"/>
</dbReference>
<evidence type="ECO:0000256" key="4">
    <source>
        <dbReference type="ARBA" id="ARBA00022942"/>
    </source>
</evidence>
<accession>A0AAD6VGE2</accession>
<evidence type="ECO:0000256" key="2">
    <source>
        <dbReference type="ARBA" id="ARBA00004496"/>
    </source>
</evidence>
<evidence type="ECO:0000259" key="7">
    <source>
        <dbReference type="PROSITE" id="PS51916"/>
    </source>
</evidence>
<dbReference type="EMBL" id="JARJCW010000024">
    <property type="protein sequence ID" value="KAJ7212232.1"/>
    <property type="molecule type" value="Genomic_DNA"/>
</dbReference>
<keyword evidence="5" id="KW-0539">Nucleus</keyword>
<evidence type="ECO:0000256" key="1">
    <source>
        <dbReference type="ARBA" id="ARBA00004123"/>
    </source>
</evidence>
<dbReference type="Pfam" id="PF16550">
    <property type="entry name" value="RPN13_C"/>
    <property type="match status" value="1"/>
</dbReference>
<gene>
    <name evidence="9" type="ORF">GGX14DRAFT_448091</name>
</gene>